<name>A0ABC8KL98_ERUVS</name>
<dbReference type="Pfam" id="PF14368">
    <property type="entry name" value="LTP_2"/>
    <property type="match status" value="1"/>
</dbReference>
<feature type="region of interest" description="Disordered" evidence="1">
    <location>
        <begin position="205"/>
        <end position="249"/>
    </location>
</feature>
<feature type="domain" description="Bifunctional inhibitor/plant lipid transfer protein/seed storage helical" evidence="2">
    <location>
        <begin position="43"/>
        <end position="121"/>
    </location>
</feature>
<dbReference type="SUPFAM" id="SSF47699">
    <property type="entry name" value="Bifunctional inhibitor/lipid-transfer protein/seed storage 2S albumin"/>
    <property type="match status" value="1"/>
</dbReference>
<dbReference type="Proteomes" id="UP001642260">
    <property type="component" value="Unassembled WGS sequence"/>
</dbReference>
<keyword evidence="4" id="KW-1185">Reference proteome</keyword>
<evidence type="ECO:0000313" key="3">
    <source>
        <dbReference type="EMBL" id="CAH8359595.1"/>
    </source>
</evidence>
<organism evidence="3 4">
    <name type="scientific">Eruca vesicaria subsp. sativa</name>
    <name type="common">Garden rocket</name>
    <name type="synonym">Eruca sativa</name>
    <dbReference type="NCBI Taxonomy" id="29727"/>
    <lineage>
        <taxon>Eukaryota</taxon>
        <taxon>Viridiplantae</taxon>
        <taxon>Streptophyta</taxon>
        <taxon>Embryophyta</taxon>
        <taxon>Tracheophyta</taxon>
        <taxon>Spermatophyta</taxon>
        <taxon>Magnoliopsida</taxon>
        <taxon>eudicotyledons</taxon>
        <taxon>Gunneridae</taxon>
        <taxon>Pentapetalae</taxon>
        <taxon>rosids</taxon>
        <taxon>malvids</taxon>
        <taxon>Brassicales</taxon>
        <taxon>Brassicaceae</taxon>
        <taxon>Brassiceae</taxon>
        <taxon>Eruca</taxon>
    </lineage>
</organism>
<comment type="caution">
    <text evidence="3">The sequence shown here is derived from an EMBL/GenBank/DDBJ whole genome shotgun (WGS) entry which is preliminary data.</text>
</comment>
<proteinExistence type="predicted"/>
<feature type="compositionally biased region" description="Basic and acidic residues" evidence="1">
    <location>
        <begin position="394"/>
        <end position="403"/>
    </location>
</feature>
<sequence>MAYTYKVPVAAAVATAVLFLAVMIAPQWTEATKPKTIPPSSSSKNRKGDPCPLAIPEIVKHCYATMSLVPSEKCCKDLKTASKKEVNCLCNKFIANPSNRNLTRPLYDQISRACGVLKKFACNGKGGEANGGAKNKIVASIFGLIHEFDDPSGSRWITRETILTPCDLHVSTFHCFLLQLVASSSSYRGFLLKFSNLTSTTMLGPRGRSSSVLTTEAKVREQEQSRYADQRSQKQGKSTEQGGQEHGRAKRIASAIVSPHGPTNVTATLEVTNQPHVNVVPYEQQGLHRSSNRNSKEALSTNHPKPWLKSTIVPPLPSSQEMDTNVTKRVKGAPRALTFSPNSLQADINGQEGDQMIGALNDMETTMDMEEEKLDYGEQDDDLLGEELMALQETERKDTESHKYSGSSSSSAVIRKDRAKISREKNRSNAPISSSGFPKKLCCFLSWTARC</sequence>
<feature type="compositionally biased region" description="Basic and acidic residues" evidence="1">
    <location>
        <begin position="414"/>
        <end position="427"/>
    </location>
</feature>
<feature type="compositionally biased region" description="Polar residues" evidence="1">
    <location>
        <begin position="205"/>
        <end position="214"/>
    </location>
</feature>
<dbReference type="InterPro" id="IPR016140">
    <property type="entry name" value="Bifunc_inhib/LTP/seed_store"/>
</dbReference>
<dbReference type="CDD" id="cd00010">
    <property type="entry name" value="AAI_LTSS"/>
    <property type="match status" value="1"/>
</dbReference>
<evidence type="ECO:0000259" key="2">
    <source>
        <dbReference type="Pfam" id="PF14368"/>
    </source>
</evidence>
<protein>
    <recommendedName>
        <fullName evidence="2">Bifunctional inhibitor/plant lipid transfer protein/seed storage helical domain-containing protein</fullName>
    </recommendedName>
</protein>
<feature type="compositionally biased region" description="Basic and acidic residues" evidence="1">
    <location>
        <begin position="217"/>
        <end position="232"/>
    </location>
</feature>
<feature type="compositionally biased region" description="Polar residues" evidence="1">
    <location>
        <begin position="233"/>
        <end position="242"/>
    </location>
</feature>
<dbReference type="EMBL" id="CAKOAT010267377">
    <property type="protein sequence ID" value="CAH8359595.1"/>
    <property type="molecule type" value="Genomic_DNA"/>
</dbReference>
<feature type="region of interest" description="Disordered" evidence="1">
    <location>
        <begin position="394"/>
        <end position="434"/>
    </location>
</feature>
<feature type="compositionally biased region" description="Polar residues" evidence="1">
    <location>
        <begin position="287"/>
        <end position="303"/>
    </location>
</feature>
<reference evidence="3 4" key="1">
    <citation type="submission" date="2022-03" db="EMBL/GenBank/DDBJ databases">
        <authorList>
            <person name="Macdonald S."/>
            <person name="Ahmed S."/>
            <person name="Newling K."/>
        </authorList>
    </citation>
    <scope>NUCLEOTIDE SEQUENCE [LARGE SCALE GENOMIC DNA]</scope>
</reference>
<evidence type="ECO:0000313" key="4">
    <source>
        <dbReference type="Proteomes" id="UP001642260"/>
    </source>
</evidence>
<gene>
    <name evidence="3" type="ORF">ERUC_LOCUS25351</name>
</gene>
<accession>A0ABC8KL98</accession>
<dbReference type="InterPro" id="IPR036312">
    <property type="entry name" value="Bifun_inhib/LTP/seed_sf"/>
</dbReference>
<feature type="region of interest" description="Disordered" evidence="1">
    <location>
        <begin position="285"/>
        <end position="323"/>
    </location>
</feature>
<dbReference type="AlphaFoldDB" id="A0ABC8KL98"/>
<evidence type="ECO:0000256" key="1">
    <source>
        <dbReference type="SAM" id="MobiDB-lite"/>
    </source>
</evidence>